<dbReference type="PANTHER" id="PTHR12599">
    <property type="entry name" value="PTERIN-4-ALPHA-CARBINOLAMINE DEHYDRATASE"/>
    <property type="match status" value="1"/>
</dbReference>
<dbReference type="HAMAP" id="MF_00434">
    <property type="entry name" value="Pterin_4_alpha"/>
    <property type="match status" value="1"/>
</dbReference>
<protein>
    <recommendedName>
        <fullName evidence="4">Putative pterin-4-alpha-carbinolamine dehydratase</fullName>
        <shortName evidence="4">PHS</shortName>
        <ecNumber evidence="4">4.2.1.96</ecNumber>
    </recommendedName>
    <alternativeName>
        <fullName evidence="4">4-alpha-hydroxy-tetrahydropterin dehydratase</fullName>
    </alternativeName>
    <alternativeName>
        <fullName evidence="4">Pterin carbinolamine dehydratase</fullName>
        <shortName evidence="4">PCD</shortName>
    </alternativeName>
</protein>
<name>A0A2H0RHS3_9BACT</name>
<dbReference type="CDD" id="cd00913">
    <property type="entry name" value="PCD_DCoH_subfamily_a"/>
    <property type="match status" value="1"/>
</dbReference>
<dbReference type="EC" id="4.2.1.96" evidence="4"/>
<evidence type="ECO:0000256" key="3">
    <source>
        <dbReference type="ARBA" id="ARBA00023239"/>
    </source>
</evidence>
<comment type="catalytic activity">
    <reaction evidence="1 4">
        <text>(4aS,6R)-4a-hydroxy-L-erythro-5,6,7,8-tetrahydrobiopterin = (6R)-L-erythro-6,7-dihydrobiopterin + H2O</text>
        <dbReference type="Rhea" id="RHEA:11920"/>
        <dbReference type="ChEBI" id="CHEBI:15377"/>
        <dbReference type="ChEBI" id="CHEBI:15642"/>
        <dbReference type="ChEBI" id="CHEBI:43120"/>
        <dbReference type="EC" id="4.2.1.96"/>
    </reaction>
</comment>
<gene>
    <name evidence="5" type="ORF">COV08_01900</name>
</gene>
<evidence type="ECO:0000313" key="6">
    <source>
        <dbReference type="Proteomes" id="UP000230431"/>
    </source>
</evidence>
<evidence type="ECO:0000256" key="4">
    <source>
        <dbReference type="HAMAP-Rule" id="MF_00434"/>
    </source>
</evidence>
<comment type="similarity">
    <text evidence="2 4">Belongs to the pterin-4-alpha-carbinolamine dehydratase family.</text>
</comment>
<sequence length="111" mass="12095">MKLTEQKCRPCEGLADKLSPELIQTYLGQIEGWRLAPGAKIVKEYVLADFAAALKFVNAIGATAEAEGHHPDLSISYDKVAVSLWTHALNGLSVNDFILAAKIDKLFQPSL</sequence>
<dbReference type="NCBIfam" id="NF002017">
    <property type="entry name" value="PRK00823.1-2"/>
    <property type="match status" value="1"/>
</dbReference>
<dbReference type="PANTHER" id="PTHR12599:SF0">
    <property type="entry name" value="PTERIN-4-ALPHA-CARBINOLAMINE DEHYDRATASE"/>
    <property type="match status" value="1"/>
</dbReference>
<reference evidence="5 6" key="1">
    <citation type="submission" date="2017-09" db="EMBL/GenBank/DDBJ databases">
        <title>Depth-based differentiation of microbial function through sediment-hosted aquifers and enrichment of novel symbionts in the deep terrestrial subsurface.</title>
        <authorList>
            <person name="Probst A.J."/>
            <person name="Ladd B."/>
            <person name="Jarett J.K."/>
            <person name="Geller-Mcgrath D.E."/>
            <person name="Sieber C.M."/>
            <person name="Emerson J.B."/>
            <person name="Anantharaman K."/>
            <person name="Thomas B.C."/>
            <person name="Malmstrom R."/>
            <person name="Stieglmeier M."/>
            <person name="Klingl A."/>
            <person name="Woyke T."/>
            <person name="Ryan C.M."/>
            <person name="Banfield J.F."/>
        </authorList>
    </citation>
    <scope>NUCLEOTIDE SEQUENCE [LARGE SCALE GENOMIC DNA]</scope>
    <source>
        <strain evidence="5">CG10_big_fil_rev_8_21_14_0_10_49_38</strain>
    </source>
</reference>
<dbReference type="GO" id="GO:0006729">
    <property type="term" value="P:tetrahydrobiopterin biosynthetic process"/>
    <property type="evidence" value="ECO:0007669"/>
    <property type="project" value="InterPro"/>
</dbReference>
<dbReference type="Gene3D" id="3.30.1360.20">
    <property type="entry name" value="Transcriptional coactivator/pterin dehydratase"/>
    <property type="match status" value="1"/>
</dbReference>
<dbReference type="Proteomes" id="UP000230431">
    <property type="component" value="Unassembled WGS sequence"/>
</dbReference>
<proteinExistence type="inferred from homology"/>
<keyword evidence="3 4" id="KW-0456">Lyase</keyword>
<dbReference type="GO" id="GO:0008124">
    <property type="term" value="F:4-alpha-hydroxytetrahydrobiopterin dehydratase activity"/>
    <property type="evidence" value="ECO:0007669"/>
    <property type="project" value="UniProtKB-UniRule"/>
</dbReference>
<dbReference type="InterPro" id="IPR001533">
    <property type="entry name" value="Pterin_deHydtase"/>
</dbReference>
<comment type="caution">
    <text evidence="5">The sequence shown here is derived from an EMBL/GenBank/DDBJ whole genome shotgun (WGS) entry which is preliminary data.</text>
</comment>
<accession>A0A2H0RHS3</accession>
<dbReference type="Pfam" id="PF01329">
    <property type="entry name" value="Pterin_4a"/>
    <property type="match status" value="1"/>
</dbReference>
<evidence type="ECO:0000256" key="1">
    <source>
        <dbReference type="ARBA" id="ARBA00001554"/>
    </source>
</evidence>
<dbReference type="AlphaFoldDB" id="A0A2H0RHS3"/>
<organism evidence="5 6">
    <name type="scientific">Candidatus Vogelbacteria bacterium CG10_big_fil_rev_8_21_14_0_10_49_38</name>
    <dbReference type="NCBI Taxonomy" id="1975043"/>
    <lineage>
        <taxon>Bacteria</taxon>
        <taxon>Candidatus Vogeliibacteriota</taxon>
    </lineage>
</organism>
<dbReference type="SUPFAM" id="SSF55248">
    <property type="entry name" value="PCD-like"/>
    <property type="match status" value="1"/>
</dbReference>
<dbReference type="EMBL" id="PCYK01000014">
    <property type="protein sequence ID" value="PIR46007.1"/>
    <property type="molecule type" value="Genomic_DNA"/>
</dbReference>
<evidence type="ECO:0000313" key="5">
    <source>
        <dbReference type="EMBL" id="PIR46007.1"/>
    </source>
</evidence>
<dbReference type="InterPro" id="IPR036428">
    <property type="entry name" value="PCD_sf"/>
</dbReference>
<evidence type="ECO:0000256" key="2">
    <source>
        <dbReference type="ARBA" id="ARBA00006472"/>
    </source>
</evidence>